<proteinExistence type="predicted"/>
<sequence length="108" mass="11692">MVAACRWWWPDYHSAGMNELSEIAANLFSNVNSAGFGGLDGSAIHHQNANVSSVDFTVIVPGDYSVNQKLSSGVKKQFDAGLSLRSPVMDPRYVQYLQGTSDYATCGD</sequence>
<reference evidence="2" key="1">
    <citation type="journal article" date="2022" name="Plant J.">
        <title>Strategies of tolerance reflected in two North American maple genomes.</title>
        <authorList>
            <person name="McEvoy S.L."/>
            <person name="Sezen U.U."/>
            <person name="Trouern-Trend A."/>
            <person name="McMahon S.M."/>
            <person name="Schaberg P.G."/>
            <person name="Yang J."/>
            <person name="Wegrzyn J.L."/>
            <person name="Swenson N.G."/>
        </authorList>
    </citation>
    <scope>NUCLEOTIDE SEQUENCE</scope>
    <source>
        <strain evidence="2">NS2018</strain>
    </source>
</reference>
<reference evidence="2" key="2">
    <citation type="submission" date="2023-06" db="EMBL/GenBank/DDBJ databases">
        <authorList>
            <person name="Swenson N.G."/>
            <person name="Wegrzyn J.L."/>
            <person name="Mcevoy S.L."/>
        </authorList>
    </citation>
    <scope>NUCLEOTIDE SEQUENCE</scope>
    <source>
        <strain evidence="2">NS2018</strain>
        <tissue evidence="2">Leaf</tissue>
    </source>
</reference>
<dbReference type="InterPro" id="IPR012940">
    <property type="entry name" value="NABP"/>
</dbReference>
<evidence type="ECO:0000313" key="3">
    <source>
        <dbReference type="Proteomes" id="UP001168877"/>
    </source>
</evidence>
<gene>
    <name evidence="2" type="ORF">LWI29_019158</name>
</gene>
<dbReference type="AlphaFoldDB" id="A0AA39VVR6"/>
<organism evidence="2 3">
    <name type="scientific">Acer saccharum</name>
    <name type="common">Sugar maple</name>
    <dbReference type="NCBI Taxonomy" id="4024"/>
    <lineage>
        <taxon>Eukaryota</taxon>
        <taxon>Viridiplantae</taxon>
        <taxon>Streptophyta</taxon>
        <taxon>Embryophyta</taxon>
        <taxon>Tracheophyta</taxon>
        <taxon>Spermatophyta</taxon>
        <taxon>Magnoliopsida</taxon>
        <taxon>eudicotyledons</taxon>
        <taxon>Gunneridae</taxon>
        <taxon>Pentapetalae</taxon>
        <taxon>rosids</taxon>
        <taxon>malvids</taxon>
        <taxon>Sapindales</taxon>
        <taxon>Sapindaceae</taxon>
        <taxon>Hippocastanoideae</taxon>
        <taxon>Acereae</taxon>
        <taxon>Acer</taxon>
    </lineage>
</organism>
<dbReference type="EMBL" id="JAUESC010000380">
    <property type="protein sequence ID" value="KAK0592436.1"/>
    <property type="molecule type" value="Genomic_DNA"/>
</dbReference>
<evidence type="ECO:0000313" key="2">
    <source>
        <dbReference type="EMBL" id="KAK0592436.1"/>
    </source>
</evidence>
<keyword evidence="3" id="KW-1185">Reference proteome</keyword>
<protein>
    <recommendedName>
        <fullName evidence="1">Nucleic acid binding NABP domain-containing protein</fullName>
    </recommendedName>
</protein>
<accession>A0AA39VVR6</accession>
<feature type="domain" description="Nucleic acid binding NABP" evidence="1">
    <location>
        <begin position="19"/>
        <end position="80"/>
    </location>
</feature>
<dbReference type="Pfam" id="PF07990">
    <property type="entry name" value="NABP"/>
    <property type="match status" value="1"/>
</dbReference>
<comment type="caution">
    <text evidence="2">The sequence shown here is derived from an EMBL/GenBank/DDBJ whole genome shotgun (WGS) entry which is preliminary data.</text>
</comment>
<name>A0AA39VVR6_ACESA</name>
<evidence type="ECO:0000259" key="1">
    <source>
        <dbReference type="Pfam" id="PF07990"/>
    </source>
</evidence>
<dbReference type="Proteomes" id="UP001168877">
    <property type="component" value="Unassembled WGS sequence"/>
</dbReference>